<dbReference type="Pfam" id="PF00248">
    <property type="entry name" value="Aldo_ket_red"/>
    <property type="match status" value="1"/>
</dbReference>
<dbReference type="CDD" id="cd19088">
    <property type="entry name" value="AKR_AKR13B1"/>
    <property type="match status" value="1"/>
</dbReference>
<evidence type="ECO:0000313" key="4">
    <source>
        <dbReference type="Proteomes" id="UP000292118"/>
    </source>
</evidence>
<dbReference type="SUPFAM" id="SSF51430">
    <property type="entry name" value="NAD(P)-linked oxidoreductase"/>
    <property type="match status" value="1"/>
</dbReference>
<dbReference type="InterPro" id="IPR023210">
    <property type="entry name" value="NADP_OxRdtase_dom"/>
</dbReference>
<protein>
    <submittedName>
        <fullName evidence="3">Aldo/keto reductase</fullName>
    </submittedName>
</protein>
<dbReference type="Proteomes" id="UP000292118">
    <property type="component" value="Chromosome"/>
</dbReference>
<keyword evidence="4" id="KW-1185">Reference proteome</keyword>
<dbReference type="InterPro" id="IPR036812">
    <property type="entry name" value="NAD(P)_OxRdtase_dom_sf"/>
</dbReference>
<name>A0A4P6F350_9MICO</name>
<dbReference type="KEGG" id="xya:ET471_06290"/>
<dbReference type="PANTHER" id="PTHR43625">
    <property type="entry name" value="AFLATOXIN B1 ALDEHYDE REDUCTASE"/>
    <property type="match status" value="1"/>
</dbReference>
<dbReference type="PRINTS" id="PR00069">
    <property type="entry name" value="ALDKETRDTASE"/>
</dbReference>
<feature type="domain" description="NADP-dependent oxidoreductase" evidence="2">
    <location>
        <begin position="14"/>
        <end position="287"/>
    </location>
</feature>
<gene>
    <name evidence="3" type="ORF">ET471_06290</name>
</gene>
<dbReference type="GO" id="GO:0005737">
    <property type="term" value="C:cytoplasm"/>
    <property type="evidence" value="ECO:0007669"/>
    <property type="project" value="TreeGrafter"/>
</dbReference>
<dbReference type="Gene3D" id="3.20.20.100">
    <property type="entry name" value="NADP-dependent oxidoreductase domain"/>
    <property type="match status" value="1"/>
</dbReference>
<sequence length="288" mass="30548">MQQRTIGGRQVGAIGLGGMPMSLEGRPERERSIATIHAALDAGVTLVDTADAYHRDAHEVGHNEELIAEALRTYGSDVGDVLVATKGGHLRPGDGSWTLNGRPEYLKEAAKASAKRLGVDAIGLYQFHRPDWDVPYADSVGAIRDLLDEGVIQMAGISNANPEQIREAQEILGGRLVSVQNQFSPRFRSSLPELELCAELGIAFLPWSPLGGISLARSGELGDTYAPFVEVAEAHGVSPFQVCLAWELALAPVVIPIPGASRPASIEDSAAATTLTLTAEEIARLSAA</sequence>
<dbReference type="InterPro" id="IPR050791">
    <property type="entry name" value="Aldo-Keto_reductase"/>
</dbReference>
<dbReference type="InterPro" id="IPR020471">
    <property type="entry name" value="AKR"/>
</dbReference>
<evidence type="ECO:0000256" key="1">
    <source>
        <dbReference type="ARBA" id="ARBA00023002"/>
    </source>
</evidence>
<dbReference type="GO" id="GO:0016491">
    <property type="term" value="F:oxidoreductase activity"/>
    <property type="evidence" value="ECO:0007669"/>
    <property type="project" value="UniProtKB-KW"/>
</dbReference>
<reference evidence="3 4" key="1">
    <citation type="submission" date="2019-01" db="EMBL/GenBank/DDBJ databases">
        <title>Genome sequencing of strain FW10M-9.</title>
        <authorList>
            <person name="Heo J."/>
            <person name="Kim S.-J."/>
            <person name="Kim J.-S."/>
            <person name="Hong S.-B."/>
            <person name="Kwon S.-W."/>
        </authorList>
    </citation>
    <scope>NUCLEOTIDE SEQUENCE [LARGE SCALE GENOMIC DNA]</scope>
    <source>
        <strain evidence="3 4">FW10M-9</strain>
    </source>
</reference>
<accession>A0A4P6F350</accession>
<dbReference type="AlphaFoldDB" id="A0A4P6F350"/>
<dbReference type="EMBL" id="CP035493">
    <property type="protein sequence ID" value="QAY69696.1"/>
    <property type="molecule type" value="Genomic_DNA"/>
</dbReference>
<dbReference type="OrthoDB" id="9768793at2"/>
<keyword evidence="1" id="KW-0560">Oxidoreductase</keyword>
<dbReference type="RefSeq" id="WP_129187087.1">
    <property type="nucleotide sequence ID" value="NZ_CP035493.1"/>
</dbReference>
<evidence type="ECO:0000313" key="3">
    <source>
        <dbReference type="EMBL" id="QAY69696.1"/>
    </source>
</evidence>
<organism evidence="3 4">
    <name type="scientific">Xylanimonas protaetiae</name>
    <dbReference type="NCBI Taxonomy" id="2509457"/>
    <lineage>
        <taxon>Bacteria</taxon>
        <taxon>Bacillati</taxon>
        <taxon>Actinomycetota</taxon>
        <taxon>Actinomycetes</taxon>
        <taxon>Micrococcales</taxon>
        <taxon>Promicromonosporaceae</taxon>
        <taxon>Xylanimonas</taxon>
    </lineage>
</organism>
<evidence type="ECO:0000259" key="2">
    <source>
        <dbReference type="Pfam" id="PF00248"/>
    </source>
</evidence>
<proteinExistence type="predicted"/>
<dbReference type="PANTHER" id="PTHR43625:SF40">
    <property type="entry name" value="ALDO-KETO REDUCTASE YAKC [NADP(+)]"/>
    <property type="match status" value="1"/>
</dbReference>